<name>A0A2T4PXM0_STAWA</name>
<dbReference type="InterPro" id="IPR035240">
    <property type="entry name" value="SprT_Zn_ribbon"/>
</dbReference>
<dbReference type="NCBIfam" id="NF003339">
    <property type="entry name" value="PRK04351.1"/>
    <property type="match status" value="1"/>
</dbReference>
<comment type="similarity">
    <text evidence="4">Belongs to the SprT family.</text>
</comment>
<evidence type="ECO:0000256" key="3">
    <source>
        <dbReference type="ARBA" id="ARBA00022833"/>
    </source>
</evidence>
<feature type="active site" evidence="4">
    <location>
        <position position="68"/>
    </location>
</feature>
<dbReference type="InterPro" id="IPR023524">
    <property type="entry name" value="Uncharacterised_SprT-like"/>
</dbReference>
<feature type="binding site" evidence="4">
    <location>
        <position position="71"/>
    </location>
    <ligand>
        <name>Zn(2+)</name>
        <dbReference type="ChEBI" id="CHEBI:29105"/>
    </ligand>
</feature>
<dbReference type="Pfam" id="PF10263">
    <property type="entry name" value="SprT-like"/>
    <property type="match status" value="1"/>
</dbReference>
<comment type="cofactor">
    <cofactor evidence="4">
        <name>Zn(2+)</name>
        <dbReference type="ChEBI" id="CHEBI:29105"/>
    </cofactor>
    <text evidence="4">Binds 1 zinc ion.</text>
</comment>
<dbReference type="EMBL" id="PZEV01000062">
    <property type="protein sequence ID" value="PTI49553.1"/>
    <property type="molecule type" value="Genomic_DNA"/>
</dbReference>
<keyword evidence="1 4" id="KW-0963">Cytoplasm</keyword>
<dbReference type="SMART" id="SM00731">
    <property type="entry name" value="SprT"/>
    <property type="match status" value="1"/>
</dbReference>
<evidence type="ECO:0000313" key="6">
    <source>
        <dbReference type="EMBL" id="PTI49553.1"/>
    </source>
</evidence>
<gene>
    <name evidence="6" type="ORF">BU085_11830</name>
</gene>
<dbReference type="Pfam" id="PF17283">
    <property type="entry name" value="Zn_ribbon_SprT"/>
    <property type="match status" value="1"/>
</dbReference>
<dbReference type="HAMAP" id="MF_00745">
    <property type="entry name" value="SprT_like"/>
    <property type="match status" value="1"/>
</dbReference>
<dbReference type="GO" id="GO:0005737">
    <property type="term" value="C:cytoplasm"/>
    <property type="evidence" value="ECO:0007669"/>
    <property type="project" value="UniProtKB-SubCell"/>
</dbReference>
<comment type="caution">
    <text evidence="6">The sequence shown here is derived from an EMBL/GenBank/DDBJ whole genome shotgun (WGS) entry which is preliminary data.</text>
</comment>
<evidence type="ECO:0000259" key="5">
    <source>
        <dbReference type="SMART" id="SM00731"/>
    </source>
</evidence>
<evidence type="ECO:0000256" key="4">
    <source>
        <dbReference type="HAMAP-Rule" id="MF_00745"/>
    </source>
</evidence>
<protein>
    <recommendedName>
        <fullName evidence="4">Protein SprT-like</fullName>
    </recommendedName>
</protein>
<comment type="subcellular location">
    <subcellularLocation>
        <location evidence="4">Cytoplasm</location>
    </subcellularLocation>
</comment>
<dbReference type="AlphaFoldDB" id="A0A2T4PXM0"/>
<dbReference type="GO" id="GO:0006950">
    <property type="term" value="P:response to stress"/>
    <property type="evidence" value="ECO:0007669"/>
    <property type="project" value="UniProtKB-ARBA"/>
</dbReference>
<keyword evidence="2 4" id="KW-0479">Metal-binding</keyword>
<dbReference type="GO" id="GO:0008270">
    <property type="term" value="F:zinc ion binding"/>
    <property type="evidence" value="ECO:0007669"/>
    <property type="project" value="UniProtKB-UniRule"/>
</dbReference>
<dbReference type="RefSeq" id="WP_107541004.1">
    <property type="nucleotide sequence ID" value="NZ_PZEV01000062.1"/>
</dbReference>
<feature type="domain" description="SprT-like" evidence="5">
    <location>
        <begin position="4"/>
        <end position="147"/>
    </location>
</feature>
<sequence>MNDQELQSLVCDISLRYFKIPFKHNAYFNKRLRTTGGRYLLKTHDIEINPKQYEHYGKKAIIDIIKHELCHYHLHILDKGFKHKDRDFKNLSAKVGAPRYCSPTQSYEARANYEYICTNCGTKYLRIKKVNISIMRCGKCGGKLRLNRKKVN</sequence>
<evidence type="ECO:0000313" key="7">
    <source>
        <dbReference type="Proteomes" id="UP000240717"/>
    </source>
</evidence>
<proteinExistence type="inferred from homology"/>
<dbReference type="STRING" id="1194526.A284_04130"/>
<dbReference type="InterPro" id="IPR006640">
    <property type="entry name" value="SprT-like_domain"/>
</dbReference>
<evidence type="ECO:0000256" key="1">
    <source>
        <dbReference type="ARBA" id="ARBA00022490"/>
    </source>
</evidence>
<keyword evidence="3 4" id="KW-0862">Zinc</keyword>
<accession>A0A2T4PXM0</accession>
<feature type="binding site" evidence="4">
    <location>
        <position position="67"/>
    </location>
    <ligand>
        <name>Zn(2+)</name>
        <dbReference type="ChEBI" id="CHEBI:29105"/>
    </ligand>
</feature>
<reference evidence="6 7" key="1">
    <citation type="journal article" date="2016" name="Front. Microbiol.">
        <title>Comprehensive Phylogenetic Analysis of Bovine Non-aureus Staphylococci Species Based on Whole-Genome Sequencing.</title>
        <authorList>
            <person name="Naushad S."/>
            <person name="Barkema H.W."/>
            <person name="Luby C."/>
            <person name="Condas L.A."/>
            <person name="Nobrega D.B."/>
            <person name="Carson D.A."/>
            <person name="De Buck J."/>
        </authorList>
    </citation>
    <scope>NUCLEOTIDE SEQUENCE [LARGE SCALE GENOMIC DNA]</scope>
    <source>
        <strain evidence="6 7">SNUC 2993</strain>
    </source>
</reference>
<evidence type="ECO:0000256" key="2">
    <source>
        <dbReference type="ARBA" id="ARBA00022723"/>
    </source>
</evidence>
<dbReference type="Proteomes" id="UP000240717">
    <property type="component" value="Unassembled WGS sequence"/>
</dbReference>
<organism evidence="6 7">
    <name type="scientific">Staphylococcus warneri</name>
    <dbReference type="NCBI Taxonomy" id="1292"/>
    <lineage>
        <taxon>Bacteria</taxon>
        <taxon>Bacillati</taxon>
        <taxon>Bacillota</taxon>
        <taxon>Bacilli</taxon>
        <taxon>Bacillales</taxon>
        <taxon>Staphylococcaceae</taxon>
        <taxon>Staphylococcus</taxon>
    </lineage>
</organism>